<keyword evidence="6" id="KW-1185">Reference proteome</keyword>
<dbReference type="EMBL" id="JACCKA010000012">
    <property type="protein sequence ID" value="NZA25116.1"/>
    <property type="molecule type" value="Genomic_DNA"/>
</dbReference>
<dbReference type="GO" id="GO:0046872">
    <property type="term" value="F:metal ion binding"/>
    <property type="evidence" value="ECO:0007669"/>
    <property type="project" value="UniProtKB-KW"/>
</dbReference>
<evidence type="ECO:0000313" key="5">
    <source>
        <dbReference type="EMBL" id="NZA25116.1"/>
    </source>
</evidence>
<dbReference type="PANTHER" id="PTHR42796">
    <property type="entry name" value="FUMARYLACETOACETATE HYDROLASE DOMAIN-CONTAINING PROTEIN 2A-RELATED"/>
    <property type="match status" value="1"/>
</dbReference>
<sequence length="299" mass="32361">MHPTLTRHATDDGPRWALDGAWLSRDFSLSAWLASPQPDLQARLATLQRDPPAPSGRDDSRDPPGQCGSDGSRDTREPSATAPLLPPVEDTQEIWASGVTYLSSRMAREAESQSSDVYQKVYSAERPELFFKANGWRAKGHGQPIRVRPDSAWNVPEPELVLVLDAAGSIVGCTTGNDVSSRSIEGENPLYLPQAKVYDGACALGPGIRLCAADALRDLPVALEILRGGAPVFAGETRTSQIKRRLEELAGYLFRDLQFPQGAFLFTGTGIVPGEDFTLRSGDVVRIDIGGLLLENPVQ</sequence>
<evidence type="ECO:0000259" key="4">
    <source>
        <dbReference type="Pfam" id="PF01557"/>
    </source>
</evidence>
<gene>
    <name evidence="5" type="ORF">H0E84_01840</name>
</gene>
<dbReference type="SUPFAM" id="SSF56529">
    <property type="entry name" value="FAH"/>
    <property type="match status" value="1"/>
</dbReference>
<reference evidence="5 6" key="1">
    <citation type="submission" date="2020-07" db="EMBL/GenBank/DDBJ databases">
        <title>Luteimonas sp. SJ-92.</title>
        <authorList>
            <person name="Huang X.-X."/>
            <person name="Xu L."/>
            <person name="Sun J.-Q."/>
        </authorList>
    </citation>
    <scope>NUCLEOTIDE SEQUENCE [LARGE SCALE GENOMIC DNA]</scope>
    <source>
        <strain evidence="5 6">SJ-92</strain>
    </source>
</reference>
<dbReference type="InterPro" id="IPR011234">
    <property type="entry name" value="Fumarylacetoacetase-like_C"/>
</dbReference>
<dbReference type="InterPro" id="IPR051121">
    <property type="entry name" value="FAH"/>
</dbReference>
<keyword evidence="2" id="KW-0479">Metal-binding</keyword>
<organism evidence="5 6">
    <name type="scientific">Luteimonas salinisoli</name>
    <dbReference type="NCBI Taxonomy" id="2752307"/>
    <lineage>
        <taxon>Bacteria</taxon>
        <taxon>Pseudomonadati</taxon>
        <taxon>Pseudomonadota</taxon>
        <taxon>Gammaproteobacteria</taxon>
        <taxon>Lysobacterales</taxon>
        <taxon>Lysobacteraceae</taxon>
        <taxon>Luteimonas</taxon>
    </lineage>
</organism>
<dbReference type="GO" id="GO:0016787">
    <property type="term" value="F:hydrolase activity"/>
    <property type="evidence" value="ECO:0007669"/>
    <property type="project" value="UniProtKB-KW"/>
</dbReference>
<dbReference type="RefSeq" id="WP_180676918.1">
    <property type="nucleotide sequence ID" value="NZ_JACCKA010000012.1"/>
</dbReference>
<keyword evidence="5" id="KW-0378">Hydrolase</keyword>
<accession>A0A853J7K1</accession>
<dbReference type="GO" id="GO:0044281">
    <property type="term" value="P:small molecule metabolic process"/>
    <property type="evidence" value="ECO:0007669"/>
    <property type="project" value="UniProtKB-ARBA"/>
</dbReference>
<dbReference type="PANTHER" id="PTHR42796:SF7">
    <property type="entry name" value="2-DEHYDRO-3-DEOXY-D-ARABINONATE DEHYDRATASE"/>
    <property type="match status" value="1"/>
</dbReference>
<feature type="region of interest" description="Disordered" evidence="3">
    <location>
        <begin position="41"/>
        <end position="89"/>
    </location>
</feature>
<dbReference type="Pfam" id="PF01557">
    <property type="entry name" value="FAA_hydrolase"/>
    <property type="match status" value="1"/>
</dbReference>
<dbReference type="Gene3D" id="3.90.850.10">
    <property type="entry name" value="Fumarylacetoacetase-like, C-terminal domain"/>
    <property type="match status" value="1"/>
</dbReference>
<dbReference type="AlphaFoldDB" id="A0A853J7K1"/>
<evidence type="ECO:0000256" key="2">
    <source>
        <dbReference type="ARBA" id="ARBA00022723"/>
    </source>
</evidence>
<comment type="caution">
    <text evidence="5">The sequence shown here is derived from an EMBL/GenBank/DDBJ whole genome shotgun (WGS) entry which is preliminary data.</text>
</comment>
<name>A0A853J7K1_9GAMM</name>
<proteinExistence type="inferred from homology"/>
<feature type="domain" description="Fumarylacetoacetase-like C-terminal" evidence="4">
    <location>
        <begin position="105"/>
        <end position="298"/>
    </location>
</feature>
<comment type="similarity">
    <text evidence="1">Belongs to the FAH family.</text>
</comment>
<evidence type="ECO:0000256" key="1">
    <source>
        <dbReference type="ARBA" id="ARBA00010211"/>
    </source>
</evidence>
<evidence type="ECO:0000313" key="6">
    <source>
        <dbReference type="Proteomes" id="UP000578091"/>
    </source>
</evidence>
<evidence type="ECO:0000256" key="3">
    <source>
        <dbReference type="SAM" id="MobiDB-lite"/>
    </source>
</evidence>
<dbReference type="Proteomes" id="UP000578091">
    <property type="component" value="Unassembled WGS sequence"/>
</dbReference>
<protein>
    <submittedName>
        <fullName evidence="5">Fumarylacetoacetate hydrolase family protein</fullName>
    </submittedName>
</protein>
<dbReference type="InterPro" id="IPR036663">
    <property type="entry name" value="Fumarylacetoacetase_C_sf"/>
</dbReference>